<name>A0A0D2IQW5_9EURO</name>
<accession>A0A0D2IQW5</accession>
<organism evidence="1 2">
    <name type="scientific">Rhinocladiella mackenziei CBS 650.93</name>
    <dbReference type="NCBI Taxonomy" id="1442369"/>
    <lineage>
        <taxon>Eukaryota</taxon>
        <taxon>Fungi</taxon>
        <taxon>Dikarya</taxon>
        <taxon>Ascomycota</taxon>
        <taxon>Pezizomycotina</taxon>
        <taxon>Eurotiomycetes</taxon>
        <taxon>Chaetothyriomycetidae</taxon>
        <taxon>Chaetothyriales</taxon>
        <taxon>Herpotrichiellaceae</taxon>
        <taxon>Rhinocladiella</taxon>
    </lineage>
</organism>
<evidence type="ECO:0000313" key="1">
    <source>
        <dbReference type="EMBL" id="KIX05546.1"/>
    </source>
</evidence>
<dbReference type="OrthoDB" id="4150779at2759"/>
<gene>
    <name evidence="1" type="ORF">Z518_06418</name>
</gene>
<dbReference type="EMBL" id="KN847478">
    <property type="protein sequence ID" value="KIX05546.1"/>
    <property type="molecule type" value="Genomic_DNA"/>
</dbReference>
<keyword evidence="2" id="KW-1185">Reference proteome</keyword>
<sequence>MMSTTNLTLQLRPTVPSSITLDPLFTLLYEDNRKALTHLIDRKAPLPLNDVLENATFVEFVMSKEPGPKVEYQNIRPAFTALRAYLVLSPTGKKLMTFYKTLLQMQARWVIATVEVLTFDIYVKLTQVLYIDRDDKRLMAQMIKYVPDAAVRIATHTTGDRTAFNKSIFAQKKRLTSAVVTAAETLFNYKVSPEFVQNHGKLLVAIELGGKKVQAARENHVRHQAKIHQARERNKAMDARQIGMAGMIPQLPRFEDSSLEYVNDMKDECLPSNDDFSA</sequence>
<dbReference type="GeneID" id="25294489"/>
<reference evidence="1 2" key="1">
    <citation type="submission" date="2015-01" db="EMBL/GenBank/DDBJ databases">
        <title>The Genome Sequence of Rhinocladiella mackenzie CBS 650.93.</title>
        <authorList>
            <consortium name="The Broad Institute Genomics Platform"/>
            <person name="Cuomo C."/>
            <person name="de Hoog S."/>
            <person name="Gorbushina A."/>
            <person name="Stielow B."/>
            <person name="Teixiera M."/>
            <person name="Abouelleil A."/>
            <person name="Chapman S.B."/>
            <person name="Priest M."/>
            <person name="Young S.K."/>
            <person name="Wortman J."/>
            <person name="Nusbaum C."/>
            <person name="Birren B."/>
        </authorList>
    </citation>
    <scope>NUCLEOTIDE SEQUENCE [LARGE SCALE GENOMIC DNA]</scope>
    <source>
        <strain evidence="1 2">CBS 650.93</strain>
    </source>
</reference>
<dbReference type="RefSeq" id="XP_013272682.1">
    <property type="nucleotide sequence ID" value="XM_013417228.1"/>
</dbReference>
<protein>
    <submittedName>
        <fullName evidence="1">Uncharacterized protein</fullName>
    </submittedName>
</protein>
<proteinExistence type="predicted"/>
<dbReference type="AlphaFoldDB" id="A0A0D2IQW5"/>
<evidence type="ECO:0000313" key="2">
    <source>
        <dbReference type="Proteomes" id="UP000053617"/>
    </source>
</evidence>
<dbReference type="Proteomes" id="UP000053617">
    <property type="component" value="Unassembled WGS sequence"/>
</dbReference>
<dbReference type="HOGENOM" id="CLU_080757_0_0_1"/>
<dbReference type="VEuPathDB" id="FungiDB:Z518_06418"/>